<comment type="similarity">
    <text evidence="6">Belongs to the ABC-4 integral membrane protein family.</text>
</comment>
<keyword evidence="2" id="KW-1003">Cell membrane</keyword>
<dbReference type="GO" id="GO:0005886">
    <property type="term" value="C:plasma membrane"/>
    <property type="evidence" value="ECO:0007669"/>
    <property type="project" value="UniProtKB-SubCell"/>
</dbReference>
<sequence length="999" mass="103729">MINVVLAMIWSRRGQAVTLALLAMLAVVSSVAAPAYLLAVERAVAKGQIETADLDELRFQLRAASDATAADQTGATVDISSAGAALDAMTGFSFIYSEEMPAVGLEPNDMFPSRVVFRQDVCEHLVLVAGRCVSGEGDVLIGAASAKRLMLKPGDAFELRAAQIKGDTRPPTWVAGAEPKTYMIAGTYRVPNPSEFYWGTHGYFISGPFIGPGEPVFTTKTTLNAVQRTLSIAAIDGFADPGTLDIDRLDTVRADLAALESVTEAVSGINLDTGIPRLFERIESGRAEARLLVPVLALPLVLLACFSIYLTVGHGAEGRRDEIAVVALRGSRWWTRWWLATGESLAAVLAGALAGCVAGQLLVNAVSAAIFPGAGADPTLSSLRYAPAATLVALAAALLAQRGPLLSPVSALLQRTTRNRRPIPVIEAVVLVLAVLAGVQLYLSDGSLDGLGTFAPALVMLALALLAARAVLPLVSRYAGRALHRGRLGAGLAGLQLSRRPGAGRLFALLAAAAAVAGFATCAVDTASQGREVEARLGTGADRVLRIETGPEPTLSRRRLLDAVRTVDPEGRFAMAVAELPSGGSAGVPGLAVDSSRLAAVASWPAGGPAIAEVAAKLRPEAAERPSFKDDEIVVDVTLSEIARDRRLLLGIAVSSQAGLGETIVEIGVLKAGRNTYRQPLSLCAKGCWINGIGISGLGKATETTGKVVINDVSGIPLSNGWWASQKAQITTESSIVINASVRAAPAGTAWVRPKATPTPVPLAYAGAGPPGGVITSLGGDPIPITGVASLPAVPRAGRNAVLMDLELADRLAVDGHGAQSPQVWLGPEAPADIVERISEQGLTVLGDTDAAQVRERLDRQGPALALTFHILAGVLAILLGAGALVLTVAVDRDRRAGDLSALRAQGLPARVVRRATLWTYPVLVGFAVVTGLLVGVATWWLTGWALPLAGLTPPDLPMPGLPRLPVLLAVAGLVLAVFVVVALAGGRDLWRRTEKGLS</sequence>
<evidence type="ECO:0000259" key="8">
    <source>
        <dbReference type="Pfam" id="PF02687"/>
    </source>
</evidence>
<evidence type="ECO:0000256" key="4">
    <source>
        <dbReference type="ARBA" id="ARBA00022989"/>
    </source>
</evidence>
<dbReference type="PANTHER" id="PTHR30572">
    <property type="entry name" value="MEMBRANE COMPONENT OF TRANSPORTER-RELATED"/>
    <property type="match status" value="1"/>
</dbReference>
<evidence type="ECO:0000256" key="2">
    <source>
        <dbReference type="ARBA" id="ARBA00022475"/>
    </source>
</evidence>
<accession>A0A327ZE94</accession>
<feature type="transmembrane region" description="Helical" evidence="7">
    <location>
        <begin position="337"/>
        <end position="363"/>
    </location>
</feature>
<feature type="transmembrane region" description="Helical" evidence="7">
    <location>
        <begin position="422"/>
        <end position="442"/>
    </location>
</feature>
<dbReference type="OrthoDB" id="3275641at2"/>
<feature type="transmembrane region" description="Helical" evidence="7">
    <location>
        <begin position="962"/>
        <end position="986"/>
    </location>
</feature>
<gene>
    <name evidence="9" type="ORF">B0I29_105238</name>
</gene>
<dbReference type="GO" id="GO:0022857">
    <property type="term" value="F:transmembrane transporter activity"/>
    <property type="evidence" value="ECO:0007669"/>
    <property type="project" value="TreeGrafter"/>
</dbReference>
<evidence type="ECO:0000256" key="1">
    <source>
        <dbReference type="ARBA" id="ARBA00004651"/>
    </source>
</evidence>
<dbReference type="Proteomes" id="UP000249341">
    <property type="component" value="Unassembled WGS sequence"/>
</dbReference>
<feature type="transmembrane region" description="Helical" evidence="7">
    <location>
        <begin position="506"/>
        <end position="527"/>
    </location>
</feature>
<comment type="subcellular location">
    <subcellularLocation>
        <location evidence="1">Cell membrane</location>
        <topology evidence="1">Multi-pass membrane protein</topology>
    </subcellularLocation>
</comment>
<dbReference type="InterPro" id="IPR003838">
    <property type="entry name" value="ABC3_permease_C"/>
</dbReference>
<name>A0A327ZE94_9ACTN</name>
<dbReference type="EMBL" id="QLMJ01000005">
    <property type="protein sequence ID" value="RAK38290.1"/>
    <property type="molecule type" value="Genomic_DNA"/>
</dbReference>
<keyword evidence="5 7" id="KW-0472">Membrane</keyword>
<proteinExistence type="inferred from homology"/>
<evidence type="ECO:0000313" key="9">
    <source>
        <dbReference type="EMBL" id="RAK38290.1"/>
    </source>
</evidence>
<evidence type="ECO:0000313" key="10">
    <source>
        <dbReference type="Proteomes" id="UP000249341"/>
    </source>
</evidence>
<dbReference type="InterPro" id="IPR050250">
    <property type="entry name" value="Macrolide_Exporter_MacB"/>
</dbReference>
<feature type="transmembrane region" description="Helical" evidence="7">
    <location>
        <begin position="291"/>
        <end position="312"/>
    </location>
</feature>
<reference evidence="9 10" key="1">
    <citation type="submission" date="2018-06" db="EMBL/GenBank/DDBJ databases">
        <title>Genomic Encyclopedia of Type Strains, Phase III (KMG-III): the genomes of soil and plant-associated and newly described type strains.</title>
        <authorList>
            <person name="Whitman W."/>
        </authorList>
    </citation>
    <scope>NUCLEOTIDE SEQUENCE [LARGE SCALE GENOMIC DNA]</scope>
    <source>
        <strain evidence="9 10">CGMCC 4.7090</strain>
    </source>
</reference>
<dbReference type="Pfam" id="PF02687">
    <property type="entry name" value="FtsX"/>
    <property type="match status" value="2"/>
</dbReference>
<evidence type="ECO:0000256" key="3">
    <source>
        <dbReference type="ARBA" id="ARBA00022692"/>
    </source>
</evidence>
<dbReference type="PANTHER" id="PTHR30572:SF4">
    <property type="entry name" value="ABC TRANSPORTER PERMEASE YTRF"/>
    <property type="match status" value="1"/>
</dbReference>
<feature type="domain" description="ABC3 transporter permease C-terminal" evidence="8">
    <location>
        <begin position="298"/>
        <end position="399"/>
    </location>
</feature>
<feature type="transmembrane region" description="Helical" evidence="7">
    <location>
        <begin position="918"/>
        <end position="942"/>
    </location>
</feature>
<protein>
    <submittedName>
        <fullName evidence="9">FtsX-like permease family protein</fullName>
    </submittedName>
</protein>
<evidence type="ECO:0000256" key="5">
    <source>
        <dbReference type="ARBA" id="ARBA00023136"/>
    </source>
</evidence>
<feature type="transmembrane region" description="Helical" evidence="7">
    <location>
        <begin position="454"/>
        <end position="475"/>
    </location>
</feature>
<organism evidence="9 10">
    <name type="scientific">Actinoplanes lutulentus</name>
    <dbReference type="NCBI Taxonomy" id="1287878"/>
    <lineage>
        <taxon>Bacteria</taxon>
        <taxon>Bacillati</taxon>
        <taxon>Actinomycetota</taxon>
        <taxon>Actinomycetes</taxon>
        <taxon>Micromonosporales</taxon>
        <taxon>Micromonosporaceae</taxon>
        <taxon>Actinoplanes</taxon>
    </lineage>
</organism>
<evidence type="ECO:0000256" key="7">
    <source>
        <dbReference type="SAM" id="Phobius"/>
    </source>
</evidence>
<dbReference type="AlphaFoldDB" id="A0A327ZE94"/>
<comment type="caution">
    <text evidence="9">The sequence shown here is derived from an EMBL/GenBank/DDBJ whole genome shotgun (WGS) entry which is preliminary data.</text>
</comment>
<keyword evidence="4 7" id="KW-1133">Transmembrane helix</keyword>
<feature type="domain" description="ABC3 transporter permease C-terminal" evidence="8">
    <location>
        <begin position="872"/>
        <end position="984"/>
    </location>
</feature>
<evidence type="ECO:0000256" key="6">
    <source>
        <dbReference type="ARBA" id="ARBA00038076"/>
    </source>
</evidence>
<keyword evidence="10" id="KW-1185">Reference proteome</keyword>
<feature type="transmembrane region" description="Helical" evidence="7">
    <location>
        <begin position="867"/>
        <end position="891"/>
    </location>
</feature>
<keyword evidence="3 7" id="KW-0812">Transmembrane</keyword>
<dbReference type="RefSeq" id="WP_111649387.1">
    <property type="nucleotide sequence ID" value="NZ_JACHWI010000002.1"/>
</dbReference>